<reference evidence="2 3" key="1">
    <citation type="submission" date="2019-09" db="EMBL/GenBank/DDBJ databases">
        <title>Butyricimonas paravirosa DSM 105722 (=214-4 = JCM 18677 = CCUG 65563).</title>
        <authorList>
            <person name="Le Roy T."/>
            <person name="Cani P.D."/>
        </authorList>
    </citation>
    <scope>NUCLEOTIDE SEQUENCE [LARGE SCALE GENOMIC DNA]</scope>
    <source>
        <strain evidence="2 3">DSM 105722</strain>
    </source>
</reference>
<sequence length="314" mass="36507">MNMLSQPLVSVVCTTYNHELYIRECLDGFVMQRTNFPIEIIVHDDASTDSTAAIVKEYEKKHPHLFNNIYRTENWYSQGKDILGYLFTQKARGKYIALCEGDDYWTDPLKLQKQVFFLEVNVDYALVYTGVQKVNSNSEPMVRNMLKSVSGNITKYFFTQGNPVVTATVCFRSKYLLGYGEEIKKIPFGLKMGDLPLWIYISLHGKFKYIEDKTTSYRILSESASHSKSKERVTSFIANTRDILLYFNNQYEIGIPESVICKKYYGTLIRNMASFGRKDFILSYFDGVKYYPSLLLNWKLLLLFFIRIILGKKC</sequence>
<keyword evidence="3" id="KW-1185">Reference proteome</keyword>
<evidence type="ECO:0000313" key="2">
    <source>
        <dbReference type="EMBL" id="WOF13617.1"/>
    </source>
</evidence>
<dbReference type="Gene3D" id="3.90.550.10">
    <property type="entry name" value="Spore Coat Polysaccharide Biosynthesis Protein SpsA, Chain A"/>
    <property type="match status" value="1"/>
</dbReference>
<dbReference type="EMBL" id="CP043839">
    <property type="protein sequence ID" value="WOF13617.1"/>
    <property type="molecule type" value="Genomic_DNA"/>
</dbReference>
<evidence type="ECO:0000313" key="3">
    <source>
        <dbReference type="Proteomes" id="UP001302374"/>
    </source>
</evidence>
<dbReference type="PANTHER" id="PTHR22916:SF3">
    <property type="entry name" value="UDP-GLCNAC:BETAGAL BETA-1,3-N-ACETYLGLUCOSAMINYLTRANSFERASE-LIKE PROTEIN 1"/>
    <property type="match status" value="1"/>
</dbReference>
<feature type="domain" description="Glycosyltransferase 2-like" evidence="1">
    <location>
        <begin position="10"/>
        <end position="160"/>
    </location>
</feature>
<dbReference type="Proteomes" id="UP001302374">
    <property type="component" value="Chromosome"/>
</dbReference>
<dbReference type="PANTHER" id="PTHR22916">
    <property type="entry name" value="GLYCOSYLTRANSFERASE"/>
    <property type="match status" value="1"/>
</dbReference>
<dbReference type="Pfam" id="PF00535">
    <property type="entry name" value="Glycos_transf_2"/>
    <property type="match status" value="1"/>
</dbReference>
<proteinExistence type="predicted"/>
<dbReference type="SUPFAM" id="SSF53448">
    <property type="entry name" value="Nucleotide-diphospho-sugar transferases"/>
    <property type="match status" value="1"/>
</dbReference>
<protein>
    <submittedName>
        <fullName evidence="2">Glycosyltransferase</fullName>
    </submittedName>
</protein>
<dbReference type="InterPro" id="IPR001173">
    <property type="entry name" value="Glyco_trans_2-like"/>
</dbReference>
<evidence type="ECO:0000259" key="1">
    <source>
        <dbReference type="Pfam" id="PF00535"/>
    </source>
</evidence>
<dbReference type="InterPro" id="IPR029044">
    <property type="entry name" value="Nucleotide-diphossugar_trans"/>
</dbReference>
<gene>
    <name evidence="2" type="ORF">F1644_15720</name>
</gene>
<name>A0ABZ0FYI2_9BACT</name>
<accession>A0ABZ0FYI2</accession>
<organism evidence="2 3">
    <name type="scientific">Butyricimonas paravirosa</name>
    <dbReference type="NCBI Taxonomy" id="1472417"/>
    <lineage>
        <taxon>Bacteria</taxon>
        <taxon>Pseudomonadati</taxon>
        <taxon>Bacteroidota</taxon>
        <taxon>Bacteroidia</taxon>
        <taxon>Bacteroidales</taxon>
        <taxon>Odoribacteraceae</taxon>
        <taxon>Butyricimonas</taxon>
    </lineage>
</organism>